<dbReference type="GO" id="GO:0005737">
    <property type="term" value="C:cytoplasm"/>
    <property type="evidence" value="ECO:0007669"/>
    <property type="project" value="UniProtKB-SubCell"/>
</dbReference>
<dbReference type="Proteomes" id="UP000008332">
    <property type="component" value="Chromosome"/>
</dbReference>
<accession>Q21UF2</accession>
<dbReference type="Gene3D" id="1.10.3130.10">
    <property type="entry name" value="serine acetyltransferase, domain 1"/>
    <property type="match status" value="1"/>
</dbReference>
<organism evidence="13 14">
    <name type="scientific">Albidiferax ferrireducens (strain ATCC BAA-621 / DSM 15236 / T118)</name>
    <name type="common">Rhodoferax ferrireducens</name>
    <dbReference type="NCBI Taxonomy" id="338969"/>
    <lineage>
        <taxon>Bacteria</taxon>
        <taxon>Pseudomonadati</taxon>
        <taxon>Pseudomonadota</taxon>
        <taxon>Betaproteobacteria</taxon>
        <taxon>Burkholderiales</taxon>
        <taxon>Comamonadaceae</taxon>
        <taxon>Rhodoferax</taxon>
    </lineage>
</organism>
<dbReference type="CDD" id="cd03354">
    <property type="entry name" value="LbH_SAT"/>
    <property type="match status" value="1"/>
</dbReference>
<dbReference type="GO" id="GO:0006535">
    <property type="term" value="P:cysteine biosynthetic process from serine"/>
    <property type="evidence" value="ECO:0007669"/>
    <property type="project" value="InterPro"/>
</dbReference>
<dbReference type="InterPro" id="IPR011004">
    <property type="entry name" value="Trimer_LpxA-like_sf"/>
</dbReference>
<dbReference type="Gene3D" id="2.160.10.10">
    <property type="entry name" value="Hexapeptide repeat proteins"/>
    <property type="match status" value="1"/>
</dbReference>
<dbReference type="PANTHER" id="PTHR42811">
    <property type="entry name" value="SERINE ACETYLTRANSFERASE"/>
    <property type="match status" value="1"/>
</dbReference>
<dbReference type="KEGG" id="rfr:Rfer_2890"/>
<comment type="subcellular location">
    <subcellularLocation>
        <location evidence="1">Cytoplasm</location>
    </subcellularLocation>
</comment>
<keyword evidence="7" id="KW-0028">Amino-acid biosynthesis</keyword>
<dbReference type="HOGENOM" id="CLU_051638_10_0_4"/>
<evidence type="ECO:0000256" key="7">
    <source>
        <dbReference type="ARBA" id="ARBA00022605"/>
    </source>
</evidence>
<dbReference type="OrthoDB" id="9801456at2"/>
<evidence type="ECO:0000256" key="3">
    <source>
        <dbReference type="ARBA" id="ARBA00007274"/>
    </source>
</evidence>
<evidence type="ECO:0000256" key="11">
    <source>
        <dbReference type="ARBA" id="ARBA00023315"/>
    </source>
</evidence>
<dbReference type="InterPro" id="IPR053376">
    <property type="entry name" value="Serine_acetyltransferase"/>
</dbReference>
<evidence type="ECO:0000256" key="4">
    <source>
        <dbReference type="ARBA" id="ARBA00013266"/>
    </source>
</evidence>
<evidence type="ECO:0000313" key="13">
    <source>
        <dbReference type="EMBL" id="ABD70601.1"/>
    </source>
</evidence>
<gene>
    <name evidence="13" type="ordered locus">Rfer_2890</name>
</gene>
<dbReference type="InterPro" id="IPR042122">
    <property type="entry name" value="Ser_AcTrfase_N_sf"/>
</dbReference>
<dbReference type="RefSeq" id="WP_011465167.1">
    <property type="nucleotide sequence ID" value="NC_007908.1"/>
</dbReference>
<dbReference type="InterPro" id="IPR001451">
    <property type="entry name" value="Hexapep"/>
</dbReference>
<dbReference type="InterPro" id="IPR005881">
    <property type="entry name" value="Ser_O-AcTrfase"/>
</dbReference>
<keyword evidence="14" id="KW-1185">Reference proteome</keyword>
<dbReference type="GO" id="GO:0009001">
    <property type="term" value="F:serine O-acetyltransferase activity"/>
    <property type="evidence" value="ECO:0007669"/>
    <property type="project" value="UniProtKB-EC"/>
</dbReference>
<evidence type="ECO:0000256" key="12">
    <source>
        <dbReference type="ARBA" id="ARBA00049486"/>
    </source>
</evidence>
<dbReference type="InterPro" id="IPR045304">
    <property type="entry name" value="LbH_SAT"/>
</dbReference>
<evidence type="ECO:0000256" key="2">
    <source>
        <dbReference type="ARBA" id="ARBA00004876"/>
    </source>
</evidence>
<proteinExistence type="inferred from homology"/>
<comment type="pathway">
    <text evidence="2">Amino-acid biosynthesis; L-cysteine biosynthesis; L-cysteine from L-serine: step 1/2.</text>
</comment>
<keyword evidence="6" id="KW-0963">Cytoplasm</keyword>
<dbReference type="NCBIfam" id="NF041874">
    <property type="entry name" value="EPS_EpsC"/>
    <property type="match status" value="1"/>
</dbReference>
<evidence type="ECO:0000313" key="14">
    <source>
        <dbReference type="Proteomes" id="UP000008332"/>
    </source>
</evidence>
<dbReference type="AlphaFoldDB" id="Q21UF2"/>
<dbReference type="SUPFAM" id="SSF51161">
    <property type="entry name" value="Trimeric LpxA-like enzymes"/>
    <property type="match status" value="1"/>
</dbReference>
<keyword evidence="11 13" id="KW-0012">Acyltransferase</keyword>
<sequence length="257" mass="27747">MFSRIRSDIECILERDPAARTRWEVLTCYPGLHAVVLHRLAHWCWQHGFKWLGRFTSHIARFLTGIEIHPGAKIGERVFFDHAMGVVVGETAEIGDGCTIYQGVTLGGTSLYKGVKRHPTLGRNVVVGAGAQVLGGFTVGDGAKVGSNAVVTKPVPAGATAVGNPARIIQAELDVKREEAASKMGFSAYGVTQNDDPLSQAMRGLIDNASTQEHQISMLWKAIEQLSVQRHDASVVPGDAAVSEHFEAEKLNQLVGK</sequence>
<keyword evidence="8 13" id="KW-0808">Transferase</keyword>
<dbReference type="EMBL" id="CP000267">
    <property type="protein sequence ID" value="ABD70601.1"/>
    <property type="molecule type" value="Genomic_DNA"/>
</dbReference>
<evidence type="ECO:0000256" key="1">
    <source>
        <dbReference type="ARBA" id="ARBA00004496"/>
    </source>
</evidence>
<comment type="catalytic activity">
    <reaction evidence="12">
        <text>L-serine + acetyl-CoA = O-acetyl-L-serine + CoA</text>
        <dbReference type="Rhea" id="RHEA:24560"/>
        <dbReference type="ChEBI" id="CHEBI:33384"/>
        <dbReference type="ChEBI" id="CHEBI:57287"/>
        <dbReference type="ChEBI" id="CHEBI:57288"/>
        <dbReference type="ChEBI" id="CHEBI:58340"/>
        <dbReference type="EC" id="2.3.1.30"/>
    </reaction>
</comment>
<keyword evidence="9" id="KW-0677">Repeat</keyword>
<evidence type="ECO:0000256" key="5">
    <source>
        <dbReference type="ARBA" id="ARBA00018522"/>
    </source>
</evidence>
<name>Q21UF2_ALBFT</name>
<dbReference type="Pfam" id="PF00132">
    <property type="entry name" value="Hexapep"/>
    <property type="match status" value="1"/>
</dbReference>
<evidence type="ECO:0000256" key="10">
    <source>
        <dbReference type="ARBA" id="ARBA00023192"/>
    </source>
</evidence>
<dbReference type="eggNOG" id="COG1045">
    <property type="taxonomic scope" value="Bacteria"/>
</dbReference>
<reference evidence="14" key="1">
    <citation type="submission" date="2006-02" db="EMBL/GenBank/DDBJ databases">
        <title>Complete sequence of chromosome of Rhodoferax ferrireducens DSM 15236.</title>
        <authorList>
            <person name="Copeland A."/>
            <person name="Lucas S."/>
            <person name="Lapidus A."/>
            <person name="Barry K."/>
            <person name="Detter J.C."/>
            <person name="Glavina del Rio T."/>
            <person name="Hammon N."/>
            <person name="Israni S."/>
            <person name="Pitluck S."/>
            <person name="Brettin T."/>
            <person name="Bruce D."/>
            <person name="Han C."/>
            <person name="Tapia R."/>
            <person name="Gilna P."/>
            <person name="Kiss H."/>
            <person name="Schmutz J."/>
            <person name="Larimer F."/>
            <person name="Land M."/>
            <person name="Kyrpides N."/>
            <person name="Ivanova N."/>
            <person name="Richardson P."/>
        </authorList>
    </citation>
    <scope>NUCLEOTIDE SEQUENCE [LARGE SCALE GENOMIC DNA]</scope>
    <source>
        <strain evidence="14">ATCC BAA-621 / DSM 15236 / T118</strain>
    </source>
</reference>
<keyword evidence="10" id="KW-0198">Cysteine biosynthesis</keyword>
<dbReference type="FunFam" id="1.10.3130.10:FF:000003">
    <property type="entry name" value="Serine acetyltransferase"/>
    <property type="match status" value="1"/>
</dbReference>
<evidence type="ECO:0000256" key="6">
    <source>
        <dbReference type="ARBA" id="ARBA00022490"/>
    </source>
</evidence>
<evidence type="ECO:0000256" key="9">
    <source>
        <dbReference type="ARBA" id="ARBA00022737"/>
    </source>
</evidence>
<dbReference type="FunFam" id="2.160.10.10:FF:000007">
    <property type="entry name" value="Serine acetyltransferase"/>
    <property type="match status" value="1"/>
</dbReference>
<dbReference type="EC" id="2.3.1.30" evidence="4"/>
<comment type="similarity">
    <text evidence="3">Belongs to the transferase hexapeptide repeat family.</text>
</comment>
<evidence type="ECO:0000256" key="8">
    <source>
        <dbReference type="ARBA" id="ARBA00022679"/>
    </source>
</evidence>
<dbReference type="NCBIfam" id="TIGR01172">
    <property type="entry name" value="cysE"/>
    <property type="match status" value="1"/>
</dbReference>
<dbReference type="STRING" id="338969.Rfer_2890"/>
<protein>
    <recommendedName>
        <fullName evidence="5">Serine acetyltransferase</fullName>
        <ecNumber evidence="4">2.3.1.30</ecNumber>
    </recommendedName>
</protein>